<evidence type="ECO:0000256" key="2">
    <source>
        <dbReference type="ARBA" id="ARBA00022801"/>
    </source>
</evidence>
<gene>
    <name evidence="8" type="primary">GZMM</name>
</gene>
<dbReference type="SMART" id="SM00020">
    <property type="entry name" value="Tryp_SPc"/>
    <property type="match status" value="1"/>
</dbReference>
<dbReference type="GO" id="GO:0006508">
    <property type="term" value="P:proteolysis"/>
    <property type="evidence" value="ECO:0007669"/>
    <property type="project" value="UniProtKB-KW"/>
</dbReference>
<keyword evidence="1 5" id="KW-0645">Protease</keyword>
<dbReference type="PROSITE" id="PS00134">
    <property type="entry name" value="TRYPSIN_HIS"/>
    <property type="match status" value="1"/>
</dbReference>
<feature type="chain" id="PRO_5034166230" evidence="6">
    <location>
        <begin position="26"/>
        <end position="283"/>
    </location>
</feature>
<dbReference type="CDD" id="cd00190">
    <property type="entry name" value="Tryp_SPc"/>
    <property type="match status" value="1"/>
</dbReference>
<proteinExistence type="predicted"/>
<dbReference type="PANTHER" id="PTHR24271:SF51">
    <property type="entry name" value="GRANZYME M"/>
    <property type="match status" value="1"/>
</dbReference>
<sequence>PVLDVSHPWNPTLCVLLCLLLSLRGNTFETHIIGGREANRNSHPYMVSLQKAGTHLCGGVLVHQQWVLTAAHCLVQPKELLRLVLGIHVLGDPSLTCHIREVVLHPDYKPPPHLENDLALLKLDGKVKPSRTIRPLDLPRGHRAVAAGARCSVAGWGLTHQGGKLAKALRELDVRVMDARMCNNSRYWHGDITPRMMCLEANSSNQGPCKGDSGGPVVCSRGHVAGILSFSSKACTDIFKLAAVAPIRPLAWEPPYAIGMALAWEPPYAIGMAPPKKLINLKK</sequence>
<reference evidence="8" key="1">
    <citation type="submission" date="2025-08" db="UniProtKB">
        <authorList>
            <consortium name="Ensembl"/>
        </authorList>
    </citation>
    <scope>IDENTIFICATION</scope>
</reference>
<evidence type="ECO:0000256" key="3">
    <source>
        <dbReference type="ARBA" id="ARBA00022825"/>
    </source>
</evidence>
<dbReference type="InterPro" id="IPR001314">
    <property type="entry name" value="Peptidase_S1A"/>
</dbReference>
<dbReference type="SUPFAM" id="SSF50494">
    <property type="entry name" value="Trypsin-like serine proteases"/>
    <property type="match status" value="1"/>
</dbReference>
<dbReference type="FunFam" id="2.40.10.10:FF:000036">
    <property type="entry name" value="Trypsin beta"/>
    <property type="match status" value="1"/>
</dbReference>
<dbReference type="PRINTS" id="PR00722">
    <property type="entry name" value="CHYMOTRYPSIN"/>
</dbReference>
<dbReference type="Pfam" id="PF00089">
    <property type="entry name" value="Trypsin"/>
    <property type="match status" value="1"/>
</dbReference>
<dbReference type="Gene3D" id="2.40.10.10">
    <property type="entry name" value="Trypsin-like serine proteases"/>
    <property type="match status" value="2"/>
</dbReference>
<dbReference type="GO" id="GO:0004252">
    <property type="term" value="F:serine-type endopeptidase activity"/>
    <property type="evidence" value="ECO:0007669"/>
    <property type="project" value="InterPro"/>
</dbReference>
<feature type="domain" description="Peptidase S1" evidence="7">
    <location>
        <begin position="32"/>
        <end position="264"/>
    </location>
</feature>
<dbReference type="InterPro" id="IPR033116">
    <property type="entry name" value="TRYPSIN_SER"/>
</dbReference>
<evidence type="ECO:0000313" key="8">
    <source>
        <dbReference type="Ensembl" id="ENSSSCP00015000805.1"/>
    </source>
</evidence>
<dbReference type="InterPro" id="IPR018114">
    <property type="entry name" value="TRYPSIN_HIS"/>
</dbReference>
<name>A0A8D0MCS7_PIG</name>
<dbReference type="InterPro" id="IPR009003">
    <property type="entry name" value="Peptidase_S1_PA"/>
</dbReference>
<organism evidence="8 9">
    <name type="scientific">Sus scrofa</name>
    <name type="common">Pig</name>
    <dbReference type="NCBI Taxonomy" id="9823"/>
    <lineage>
        <taxon>Eukaryota</taxon>
        <taxon>Metazoa</taxon>
        <taxon>Chordata</taxon>
        <taxon>Craniata</taxon>
        <taxon>Vertebrata</taxon>
        <taxon>Euteleostomi</taxon>
        <taxon>Mammalia</taxon>
        <taxon>Eutheria</taxon>
        <taxon>Laurasiatheria</taxon>
        <taxon>Artiodactyla</taxon>
        <taxon>Suina</taxon>
        <taxon>Suidae</taxon>
        <taxon>Sus</taxon>
    </lineage>
</organism>
<dbReference type="InterPro" id="IPR001254">
    <property type="entry name" value="Trypsin_dom"/>
</dbReference>
<evidence type="ECO:0000313" key="9">
    <source>
        <dbReference type="Proteomes" id="UP000694726"/>
    </source>
</evidence>
<dbReference type="Ensembl" id="ENSSSCT00015002508.1">
    <property type="protein sequence ID" value="ENSSSCP00015000805.1"/>
    <property type="gene ID" value="ENSSSCG00015002030.1"/>
</dbReference>
<accession>A0A8D0MCS7</accession>
<evidence type="ECO:0000259" key="7">
    <source>
        <dbReference type="PROSITE" id="PS50240"/>
    </source>
</evidence>
<dbReference type="PROSITE" id="PS50240">
    <property type="entry name" value="TRYPSIN_DOM"/>
    <property type="match status" value="1"/>
</dbReference>
<evidence type="ECO:0000256" key="4">
    <source>
        <dbReference type="ARBA" id="ARBA00023157"/>
    </source>
</evidence>
<dbReference type="InterPro" id="IPR043504">
    <property type="entry name" value="Peptidase_S1_PA_chymotrypsin"/>
</dbReference>
<feature type="signal peptide" evidence="6">
    <location>
        <begin position="1"/>
        <end position="25"/>
    </location>
</feature>
<keyword evidence="6" id="KW-0732">Signal</keyword>
<protein>
    <submittedName>
        <fullName evidence="8">Granzyme M</fullName>
    </submittedName>
</protein>
<dbReference type="PROSITE" id="PS00135">
    <property type="entry name" value="TRYPSIN_SER"/>
    <property type="match status" value="1"/>
</dbReference>
<dbReference type="PANTHER" id="PTHR24271">
    <property type="entry name" value="KALLIKREIN-RELATED"/>
    <property type="match status" value="1"/>
</dbReference>
<keyword evidence="4" id="KW-1015">Disulfide bond</keyword>
<keyword evidence="2 5" id="KW-0378">Hydrolase</keyword>
<keyword evidence="3 5" id="KW-0720">Serine protease</keyword>
<dbReference type="Proteomes" id="UP000694726">
    <property type="component" value="Unplaced"/>
</dbReference>
<evidence type="ECO:0000256" key="6">
    <source>
        <dbReference type="SAM" id="SignalP"/>
    </source>
</evidence>
<evidence type="ECO:0000256" key="1">
    <source>
        <dbReference type="ARBA" id="ARBA00022670"/>
    </source>
</evidence>
<evidence type="ECO:0000256" key="5">
    <source>
        <dbReference type="RuleBase" id="RU363034"/>
    </source>
</evidence>
<dbReference type="FunFam" id="2.40.10.10:FF:000068">
    <property type="entry name" value="transmembrane protease serine 2"/>
    <property type="match status" value="1"/>
</dbReference>
<dbReference type="AlphaFoldDB" id="A0A8D0MCS7"/>